<proteinExistence type="predicted"/>
<gene>
    <name evidence="1" type="ORF">F0P96_04925</name>
</gene>
<accession>A0A7L5A3Y9</accession>
<name>A0A7L5A3Y9_9BACT</name>
<dbReference type="AlphaFoldDB" id="A0A7L5A3Y9"/>
<dbReference type="Gene3D" id="2.40.350.10">
    <property type="entry name" value="SO1590-like"/>
    <property type="match status" value="1"/>
</dbReference>
<reference evidence="1 2" key="1">
    <citation type="submission" date="2019-09" db="EMBL/GenBank/DDBJ databases">
        <title>Genome sequence of Hymenobacter sp. M3.</title>
        <authorList>
            <person name="Srinivasan S."/>
        </authorList>
    </citation>
    <scope>NUCLEOTIDE SEQUENCE [LARGE SCALE GENOMIC DNA]</scope>
    <source>
        <strain evidence="1 2">M3</strain>
    </source>
</reference>
<sequence length="128" mass="13672">MNTRAIGLLEVEDWIAEAGDETALSRACATQVFRGDLEGEGRLEVLLFHHPDGTASSVGLEHIVGRLGNREGSFVLEHSGSVEDGVTKANFSVVPGSGTHELDGLRGSGWFVRPPGQRGSITLDYHFG</sequence>
<comment type="caution">
    <text evidence="1">The sequence shown here is derived from an EMBL/GenBank/DDBJ whole genome shotgun (WGS) entry which is preliminary data.</text>
</comment>
<dbReference type="Proteomes" id="UP000326380">
    <property type="component" value="Unassembled WGS sequence"/>
</dbReference>
<dbReference type="RefSeq" id="WP_151077718.1">
    <property type="nucleotide sequence ID" value="NZ_CP047647.1"/>
</dbReference>
<evidence type="ECO:0000313" key="2">
    <source>
        <dbReference type="Proteomes" id="UP000326380"/>
    </source>
</evidence>
<dbReference type="SUPFAM" id="SSF159238">
    <property type="entry name" value="SO1590-like"/>
    <property type="match status" value="1"/>
</dbReference>
<organism evidence="1 2">
    <name type="scientific">Hymenobacter busanensis</name>
    <dbReference type="NCBI Taxonomy" id="2607656"/>
    <lineage>
        <taxon>Bacteria</taxon>
        <taxon>Pseudomonadati</taxon>
        <taxon>Bacteroidota</taxon>
        <taxon>Cytophagia</taxon>
        <taxon>Cytophagales</taxon>
        <taxon>Hymenobacteraceae</taxon>
        <taxon>Hymenobacter</taxon>
    </lineage>
</organism>
<keyword evidence="2" id="KW-1185">Reference proteome</keyword>
<evidence type="ECO:0000313" key="1">
    <source>
        <dbReference type="EMBL" id="KAA9338193.1"/>
    </source>
</evidence>
<dbReference type="InterPro" id="IPR023159">
    <property type="entry name" value="SO1590-like_sf"/>
</dbReference>
<protein>
    <submittedName>
        <fullName evidence="1">DUF3224 domain-containing protein</fullName>
    </submittedName>
</protein>
<dbReference type="EMBL" id="VTWU01000002">
    <property type="protein sequence ID" value="KAA9338193.1"/>
    <property type="molecule type" value="Genomic_DNA"/>
</dbReference>
<dbReference type="InterPro" id="IPR021607">
    <property type="entry name" value="DUF3224"/>
</dbReference>
<dbReference type="Pfam" id="PF11528">
    <property type="entry name" value="DUF3224"/>
    <property type="match status" value="1"/>
</dbReference>